<protein>
    <submittedName>
        <fullName evidence="2">Putative toxin-antitoxin system toxin component, PIN family</fullName>
    </submittedName>
</protein>
<evidence type="ECO:0000313" key="3">
    <source>
        <dbReference type="Proteomes" id="UP000286287"/>
    </source>
</evidence>
<evidence type="ECO:0000313" key="2">
    <source>
        <dbReference type="EMBL" id="RJF75625.1"/>
    </source>
</evidence>
<dbReference type="NCBIfam" id="TIGR00305">
    <property type="entry name" value="putative toxin-antitoxin system toxin component, PIN family"/>
    <property type="match status" value="1"/>
</dbReference>
<evidence type="ECO:0000259" key="1">
    <source>
        <dbReference type="Pfam" id="PF13470"/>
    </source>
</evidence>
<organism evidence="2 3">
    <name type="scientific">Deinococcus cavernae</name>
    <dbReference type="NCBI Taxonomy" id="2320857"/>
    <lineage>
        <taxon>Bacteria</taxon>
        <taxon>Thermotogati</taxon>
        <taxon>Deinococcota</taxon>
        <taxon>Deinococci</taxon>
        <taxon>Deinococcales</taxon>
        <taxon>Deinococcaceae</taxon>
        <taxon>Deinococcus</taxon>
    </lineage>
</organism>
<dbReference type="SUPFAM" id="SSF88723">
    <property type="entry name" value="PIN domain-like"/>
    <property type="match status" value="1"/>
</dbReference>
<dbReference type="PANTHER" id="PTHR34610">
    <property type="entry name" value="SSL7007 PROTEIN"/>
    <property type="match status" value="1"/>
</dbReference>
<gene>
    <name evidence="2" type="ORF">D3875_00825</name>
</gene>
<dbReference type="AlphaFoldDB" id="A0A418VHV7"/>
<comment type="caution">
    <text evidence="2">The sequence shown here is derived from an EMBL/GenBank/DDBJ whole genome shotgun (WGS) entry which is preliminary data.</text>
</comment>
<dbReference type="InterPro" id="IPR029060">
    <property type="entry name" value="PIN-like_dom_sf"/>
</dbReference>
<proteinExistence type="predicted"/>
<dbReference type="Proteomes" id="UP000286287">
    <property type="component" value="Unassembled WGS sequence"/>
</dbReference>
<dbReference type="Pfam" id="PF13470">
    <property type="entry name" value="PIN_3"/>
    <property type="match status" value="1"/>
</dbReference>
<name>A0A418VHV7_9DEIO</name>
<feature type="domain" description="PIN" evidence="1">
    <location>
        <begin position="5"/>
        <end position="120"/>
    </location>
</feature>
<keyword evidence="3" id="KW-1185">Reference proteome</keyword>
<dbReference type="OrthoDB" id="9802272at2"/>
<accession>A0A418VHV7</accession>
<dbReference type="EMBL" id="QYUJ01000004">
    <property type="protein sequence ID" value="RJF75625.1"/>
    <property type="molecule type" value="Genomic_DNA"/>
</dbReference>
<sequence length="144" mass="16279">MTVARVIPDIQVLLSGATSPQGLARELYQLAQRYELQFVLSDGHFHELRRVLTYPGVLRLGGGITPYDAFGLAVELFQTAEILTRVPRMDWPSCPDPKDWYLLDLYVASGADAIISRDKHLLRLRDLLNLPVFDVIEAKRLGLF</sequence>
<dbReference type="RefSeq" id="WP_119760137.1">
    <property type="nucleotide sequence ID" value="NZ_QYUJ01000004.1"/>
</dbReference>
<reference evidence="2 3" key="1">
    <citation type="submission" date="2018-09" db="EMBL/GenBank/DDBJ databases">
        <authorList>
            <person name="Zhu H."/>
        </authorList>
    </citation>
    <scope>NUCLEOTIDE SEQUENCE [LARGE SCALE GENOMIC DNA]</scope>
    <source>
        <strain evidence="2 3">K2S05-167</strain>
    </source>
</reference>
<dbReference type="PANTHER" id="PTHR34610:SF4">
    <property type="entry name" value="SLL8027 PROTEIN"/>
    <property type="match status" value="1"/>
</dbReference>
<dbReference type="InterPro" id="IPR002716">
    <property type="entry name" value="PIN_dom"/>
</dbReference>
<dbReference type="InterPro" id="IPR002850">
    <property type="entry name" value="PIN_toxin-like"/>
</dbReference>